<reference evidence="4" key="1">
    <citation type="submission" date="2024-04" db="EMBL/GenBank/DDBJ databases">
        <title>Salinicola lusitanus LLJ914,a marine bacterium isolated from the Okinawa Trough.</title>
        <authorList>
            <person name="Li J."/>
        </authorList>
    </citation>
    <scope>NUCLEOTIDE SEQUENCE [LARGE SCALE GENOMIC DNA]</scope>
</reference>
<evidence type="ECO:0008006" key="5">
    <source>
        <dbReference type="Google" id="ProtNLM"/>
    </source>
</evidence>
<dbReference type="Proteomes" id="UP001460270">
    <property type="component" value="Unassembled WGS sequence"/>
</dbReference>
<evidence type="ECO:0000256" key="1">
    <source>
        <dbReference type="SAM" id="MobiDB-lite"/>
    </source>
</evidence>
<keyword evidence="4" id="KW-1185">Reference proteome</keyword>
<evidence type="ECO:0000256" key="2">
    <source>
        <dbReference type="SAM" id="Phobius"/>
    </source>
</evidence>
<name>A0AAW0PAL6_9GOBI</name>
<feature type="transmembrane region" description="Helical" evidence="2">
    <location>
        <begin position="43"/>
        <end position="63"/>
    </location>
</feature>
<keyword evidence="2" id="KW-0812">Transmembrane</keyword>
<evidence type="ECO:0000313" key="3">
    <source>
        <dbReference type="EMBL" id="KAK7919131.1"/>
    </source>
</evidence>
<organism evidence="3 4">
    <name type="scientific">Mugilogobius chulae</name>
    <name type="common">yellowstripe goby</name>
    <dbReference type="NCBI Taxonomy" id="88201"/>
    <lineage>
        <taxon>Eukaryota</taxon>
        <taxon>Metazoa</taxon>
        <taxon>Chordata</taxon>
        <taxon>Craniata</taxon>
        <taxon>Vertebrata</taxon>
        <taxon>Euteleostomi</taxon>
        <taxon>Actinopterygii</taxon>
        <taxon>Neopterygii</taxon>
        <taxon>Teleostei</taxon>
        <taxon>Neoteleostei</taxon>
        <taxon>Acanthomorphata</taxon>
        <taxon>Gobiaria</taxon>
        <taxon>Gobiiformes</taxon>
        <taxon>Gobioidei</taxon>
        <taxon>Gobiidae</taxon>
        <taxon>Gobionellinae</taxon>
        <taxon>Mugilogobius</taxon>
    </lineage>
</organism>
<accession>A0AAW0PAL6</accession>
<dbReference type="AlphaFoldDB" id="A0AAW0PAL6"/>
<feature type="transmembrane region" description="Helical" evidence="2">
    <location>
        <begin position="69"/>
        <end position="91"/>
    </location>
</feature>
<evidence type="ECO:0000313" key="4">
    <source>
        <dbReference type="Proteomes" id="UP001460270"/>
    </source>
</evidence>
<sequence length="139" mass="15012">MHAPPATITAATAAAGGEQQQQQQQSLMSPSSPASSLGAPFRLLPALVLVVGVAVVVQLLWGLTLTSFFLKLFIYVSFALFCFLAGSFVLLTRKSPLKVSCFNRHVRQSSARQDFFGKLMPPASREILDKDKTVLQTAS</sequence>
<feature type="region of interest" description="Disordered" evidence="1">
    <location>
        <begin position="13"/>
        <end position="32"/>
    </location>
</feature>
<dbReference type="EMBL" id="JBBPFD010000007">
    <property type="protein sequence ID" value="KAK7919131.1"/>
    <property type="molecule type" value="Genomic_DNA"/>
</dbReference>
<proteinExistence type="predicted"/>
<keyword evidence="2" id="KW-0472">Membrane</keyword>
<gene>
    <name evidence="3" type="ORF">WMY93_010415</name>
</gene>
<keyword evidence="2" id="KW-1133">Transmembrane helix</keyword>
<comment type="caution">
    <text evidence="3">The sequence shown here is derived from an EMBL/GenBank/DDBJ whole genome shotgun (WGS) entry which is preliminary data.</text>
</comment>
<protein>
    <recommendedName>
        <fullName evidence="5">Transmembrane protein</fullName>
    </recommendedName>
</protein>